<evidence type="ECO:0000256" key="8">
    <source>
        <dbReference type="ARBA" id="ARBA00023014"/>
    </source>
</evidence>
<dbReference type="PANTHER" id="PTHR43075:SF1">
    <property type="entry name" value="FORMATE LYASE ACTIVATING ENZYME, PUTATIVE (AFU_ORTHOLOGUE AFUA_2G15630)-RELATED"/>
    <property type="match status" value="1"/>
</dbReference>
<sequence>MSDARPADPLAASAYDACELCPRRCRARRSQGRAGRCGMTSELRVARSALHLWEEPPISGESGSGAIFFSGCPLGCVFCQNHEISSEGFGLPVTTARLAEMMLELQGQGALNINLVTPLHFAPHVRDAVGMAREAGLALPIVCNTSGYELAEVVRSLADVVDVWLTDFKYADGALAGELSAAPDYPEVAAEALAAMVDSVRAAGARSLGEDGSMRRGVIVRHLVLPGHADDSCAVLDRVWEIAGNEADLSVMNQYTPNEACRRAGGALSHGVSEEEYEIVLCHADDLGFERIWWQEGGTVSESFVPAFDATGVVGPELACPSRPQAL</sequence>
<keyword evidence="4" id="KW-0949">S-adenosyl-L-methionine</keyword>
<evidence type="ECO:0000313" key="11">
    <source>
        <dbReference type="Proteomes" id="UP001194273"/>
    </source>
</evidence>
<dbReference type="Gene3D" id="3.20.20.70">
    <property type="entry name" value="Aldolase class I"/>
    <property type="match status" value="1"/>
</dbReference>
<evidence type="ECO:0000256" key="2">
    <source>
        <dbReference type="ARBA" id="ARBA00009777"/>
    </source>
</evidence>
<comment type="caution">
    <text evidence="10">The sequence shown here is derived from an EMBL/GenBank/DDBJ whole genome shotgun (WGS) entry which is preliminary data.</text>
</comment>
<keyword evidence="11" id="KW-1185">Reference proteome</keyword>
<keyword evidence="7" id="KW-0408">Iron</keyword>
<dbReference type="RefSeq" id="WP_193529457.1">
    <property type="nucleotide sequence ID" value="NZ_JADCJZ010000002.1"/>
</dbReference>
<dbReference type="PANTHER" id="PTHR43075">
    <property type="entry name" value="FORMATE LYASE ACTIVATING ENZYME, PUTATIVE (AFU_ORTHOLOGUE AFUA_2G15630)-RELATED"/>
    <property type="match status" value="1"/>
</dbReference>
<evidence type="ECO:0000256" key="5">
    <source>
        <dbReference type="ARBA" id="ARBA00022723"/>
    </source>
</evidence>
<evidence type="ECO:0000256" key="7">
    <source>
        <dbReference type="ARBA" id="ARBA00023004"/>
    </source>
</evidence>
<dbReference type="InterPro" id="IPR016431">
    <property type="entry name" value="Pyrv-formate_lyase-activ_prd"/>
</dbReference>
<evidence type="ECO:0000313" key="10">
    <source>
        <dbReference type="EMBL" id="MBE5024013.1"/>
    </source>
</evidence>
<evidence type="ECO:0000256" key="4">
    <source>
        <dbReference type="ARBA" id="ARBA00022691"/>
    </source>
</evidence>
<comment type="similarity">
    <text evidence="2">Belongs to the organic radical-activating enzymes family.</text>
</comment>
<feature type="domain" description="Radical SAM core" evidence="9">
    <location>
        <begin position="67"/>
        <end position="164"/>
    </location>
</feature>
<name>A0ABR9QSF8_9ACTN</name>
<dbReference type="Pfam" id="PF04055">
    <property type="entry name" value="Radical_SAM"/>
    <property type="match status" value="1"/>
</dbReference>
<accession>A0ABR9QSF8</accession>
<keyword evidence="6" id="KW-0560">Oxidoreductase</keyword>
<evidence type="ECO:0000256" key="1">
    <source>
        <dbReference type="ARBA" id="ARBA00001966"/>
    </source>
</evidence>
<dbReference type="Proteomes" id="UP001194273">
    <property type="component" value="Unassembled WGS sequence"/>
</dbReference>
<dbReference type="EMBL" id="JADCJZ010000002">
    <property type="protein sequence ID" value="MBE5024013.1"/>
    <property type="molecule type" value="Genomic_DNA"/>
</dbReference>
<evidence type="ECO:0000256" key="3">
    <source>
        <dbReference type="ARBA" id="ARBA00022485"/>
    </source>
</evidence>
<dbReference type="InterPro" id="IPR001989">
    <property type="entry name" value="Radical_activat_CS"/>
</dbReference>
<keyword evidence="8" id="KW-0411">Iron-sulfur</keyword>
<dbReference type="InterPro" id="IPR058240">
    <property type="entry name" value="rSAM_sf"/>
</dbReference>
<keyword evidence="5" id="KW-0479">Metal-binding</keyword>
<dbReference type="InterPro" id="IPR013785">
    <property type="entry name" value="Aldolase_TIM"/>
</dbReference>
<dbReference type="InterPro" id="IPR040085">
    <property type="entry name" value="MJ0674-like"/>
</dbReference>
<dbReference type="SFLD" id="SFLDS00029">
    <property type="entry name" value="Radical_SAM"/>
    <property type="match status" value="1"/>
</dbReference>
<evidence type="ECO:0000256" key="6">
    <source>
        <dbReference type="ARBA" id="ARBA00023002"/>
    </source>
</evidence>
<comment type="cofactor">
    <cofactor evidence="1">
        <name>[4Fe-4S] cluster</name>
        <dbReference type="ChEBI" id="CHEBI:49883"/>
    </cofactor>
</comment>
<gene>
    <name evidence="10" type="ORF">INF26_03995</name>
</gene>
<evidence type="ECO:0000259" key="9">
    <source>
        <dbReference type="Pfam" id="PF04055"/>
    </source>
</evidence>
<proteinExistence type="inferred from homology"/>
<dbReference type="InterPro" id="IPR007197">
    <property type="entry name" value="rSAM"/>
</dbReference>
<dbReference type="SUPFAM" id="SSF102114">
    <property type="entry name" value="Radical SAM enzymes"/>
    <property type="match status" value="1"/>
</dbReference>
<dbReference type="PROSITE" id="PS01087">
    <property type="entry name" value="RADICAL_ACTIVATING"/>
    <property type="match status" value="1"/>
</dbReference>
<protein>
    <submittedName>
        <fullName evidence="10">Radical SAM protein</fullName>
    </submittedName>
</protein>
<organism evidence="10 11">
    <name type="scientific">Thermophilibacter gallinarum</name>
    <dbReference type="NCBI Taxonomy" id="2779357"/>
    <lineage>
        <taxon>Bacteria</taxon>
        <taxon>Bacillati</taxon>
        <taxon>Actinomycetota</taxon>
        <taxon>Coriobacteriia</taxon>
        <taxon>Coriobacteriales</taxon>
        <taxon>Atopobiaceae</taxon>
        <taxon>Thermophilibacter</taxon>
    </lineage>
</organism>
<reference evidence="10 11" key="1">
    <citation type="submission" date="2020-10" db="EMBL/GenBank/DDBJ databases">
        <title>ChiBAC.</title>
        <authorList>
            <person name="Zenner C."/>
            <person name="Hitch T.C.A."/>
            <person name="Clavel T."/>
        </authorList>
    </citation>
    <scope>NUCLEOTIDE SEQUENCE [LARGE SCALE GENOMIC DNA]</scope>
    <source>
        <strain evidence="10 11">DSM 107455</strain>
    </source>
</reference>
<dbReference type="PIRSF" id="PIRSF004869">
    <property type="entry name" value="PflX_prd"/>
    <property type="match status" value="1"/>
</dbReference>
<dbReference type="SFLD" id="SFLDG01099">
    <property type="entry name" value="Uncharacterised_Radical_SAM_Su"/>
    <property type="match status" value="1"/>
</dbReference>
<keyword evidence="3" id="KW-0004">4Fe-4S</keyword>